<dbReference type="InterPro" id="IPR001917">
    <property type="entry name" value="Aminotrans_II_pyridoxalP_BS"/>
</dbReference>
<feature type="domain" description="Aminotransferase class I/classII large" evidence="9">
    <location>
        <begin position="25"/>
        <end position="345"/>
    </location>
</feature>
<keyword evidence="8" id="KW-0368">Histidine biosynthesis</keyword>
<dbReference type="SUPFAM" id="SSF53383">
    <property type="entry name" value="PLP-dependent transferases"/>
    <property type="match status" value="1"/>
</dbReference>
<keyword evidence="8" id="KW-0028">Amino-acid biosynthesis</keyword>
<dbReference type="Gene3D" id="3.90.1150.10">
    <property type="entry name" value="Aspartate Aminotransferase, domain 1"/>
    <property type="match status" value="1"/>
</dbReference>
<evidence type="ECO:0000256" key="2">
    <source>
        <dbReference type="ARBA" id="ARBA00005011"/>
    </source>
</evidence>
<dbReference type="InterPro" id="IPR005861">
    <property type="entry name" value="HisP_aminotrans"/>
</dbReference>
<dbReference type="InterPro" id="IPR015424">
    <property type="entry name" value="PyrdxlP-dep_Trfase"/>
</dbReference>
<reference evidence="10 11" key="1">
    <citation type="submission" date="2020-08" db="EMBL/GenBank/DDBJ databases">
        <title>Genome public.</title>
        <authorList>
            <person name="Liu C."/>
            <person name="Sun Q."/>
        </authorList>
    </citation>
    <scope>NUCLEOTIDE SEQUENCE [LARGE SCALE GENOMIC DNA]</scope>
    <source>
        <strain evidence="10 11">NSJ-27</strain>
    </source>
</reference>
<evidence type="ECO:0000313" key="11">
    <source>
        <dbReference type="Proteomes" id="UP000649151"/>
    </source>
</evidence>
<dbReference type="Pfam" id="PF00155">
    <property type="entry name" value="Aminotran_1_2"/>
    <property type="match status" value="1"/>
</dbReference>
<comment type="caution">
    <text evidence="10">The sequence shown here is derived from an EMBL/GenBank/DDBJ whole genome shotgun (WGS) entry which is preliminary data.</text>
</comment>
<keyword evidence="11" id="KW-1185">Reference proteome</keyword>
<dbReference type="InterPro" id="IPR050106">
    <property type="entry name" value="HistidinolP_aminotransfase"/>
</dbReference>
<sequence>MSRFLSQRFSQIKPYVPGEQPQDTEYIKLNTNESPYPPSPRVLQVVNQKEVEKLRLYSDPEVKQLIQQIADFYQVSTDQVFVGNGSDEVLAFSFMAFCDQQQQICYPDITYGFYQVFCQLFGLQQNPIPLKQDFTVDYQDYCDCGKNIVIANPNAPTGLSLSLEEIEQILKTNPDHLVMIDEAYVDFGGTTCIPLLKQYSNLMVIQTFSKSRSLAGARLGFAISSPEIIQDLNKIKFSYNPYNVNRLSILAGSAAMQDRLYWEYCTNEVIQTRNKTKCALEQLGFTVLDSKTNFLFARCPKISGEDYYSKLKQNGILVRHFDQERIQDFVRITIGTPAQMEQFLQVTKRLMEEETQ</sequence>
<dbReference type="PROSITE" id="PS00599">
    <property type="entry name" value="AA_TRANSFER_CLASS_2"/>
    <property type="match status" value="1"/>
</dbReference>
<dbReference type="InterPro" id="IPR015421">
    <property type="entry name" value="PyrdxlP-dep_Trfase_major"/>
</dbReference>
<evidence type="ECO:0000256" key="6">
    <source>
        <dbReference type="ARBA" id="ARBA00022898"/>
    </source>
</evidence>
<evidence type="ECO:0000259" key="9">
    <source>
        <dbReference type="Pfam" id="PF00155"/>
    </source>
</evidence>
<dbReference type="InterPro" id="IPR004839">
    <property type="entry name" value="Aminotransferase_I/II_large"/>
</dbReference>
<evidence type="ECO:0000256" key="3">
    <source>
        <dbReference type="ARBA" id="ARBA00011738"/>
    </source>
</evidence>
<dbReference type="EC" id="2.6.1.9" evidence="8"/>
<keyword evidence="6 8" id="KW-0663">Pyridoxal phosphate</keyword>
<comment type="cofactor">
    <cofactor evidence="1 8">
        <name>pyridoxal 5'-phosphate</name>
        <dbReference type="ChEBI" id="CHEBI:597326"/>
    </cofactor>
</comment>
<proteinExistence type="inferred from homology"/>
<dbReference type="InterPro" id="IPR015422">
    <property type="entry name" value="PyrdxlP-dep_Trfase_small"/>
</dbReference>
<comment type="pathway">
    <text evidence="2 8">Amino-acid biosynthesis; L-histidine biosynthesis; L-histidine from 5-phospho-alpha-D-ribose 1-diphosphate: step 7/9.</text>
</comment>
<dbReference type="Proteomes" id="UP000649151">
    <property type="component" value="Unassembled WGS sequence"/>
</dbReference>
<dbReference type="Gene3D" id="3.40.640.10">
    <property type="entry name" value="Type I PLP-dependent aspartate aminotransferase-like (Major domain)"/>
    <property type="match status" value="1"/>
</dbReference>
<protein>
    <recommendedName>
        <fullName evidence="8">Histidinol-phosphate aminotransferase</fullName>
        <ecNumber evidence="8">2.6.1.9</ecNumber>
    </recommendedName>
    <alternativeName>
        <fullName evidence="8">Imidazole acetol-phosphate transaminase</fullName>
    </alternativeName>
</protein>
<evidence type="ECO:0000256" key="5">
    <source>
        <dbReference type="ARBA" id="ARBA00022679"/>
    </source>
</evidence>
<feature type="modified residue" description="N6-(pyridoxal phosphate)lysine" evidence="8">
    <location>
        <position position="210"/>
    </location>
</feature>
<dbReference type="HAMAP" id="MF_01023">
    <property type="entry name" value="HisC_aminotrans_2"/>
    <property type="match status" value="1"/>
</dbReference>
<comment type="catalytic activity">
    <reaction evidence="7 8">
        <text>L-histidinol phosphate + 2-oxoglutarate = 3-(imidazol-4-yl)-2-oxopropyl phosphate + L-glutamate</text>
        <dbReference type="Rhea" id="RHEA:23744"/>
        <dbReference type="ChEBI" id="CHEBI:16810"/>
        <dbReference type="ChEBI" id="CHEBI:29985"/>
        <dbReference type="ChEBI" id="CHEBI:57766"/>
        <dbReference type="ChEBI" id="CHEBI:57980"/>
        <dbReference type="EC" id="2.6.1.9"/>
    </reaction>
</comment>
<keyword evidence="5 8" id="KW-0808">Transferase</keyword>
<accession>A0ABR7ISQ5</accession>
<evidence type="ECO:0000256" key="8">
    <source>
        <dbReference type="HAMAP-Rule" id="MF_01023"/>
    </source>
</evidence>
<evidence type="ECO:0000256" key="1">
    <source>
        <dbReference type="ARBA" id="ARBA00001933"/>
    </source>
</evidence>
<dbReference type="EMBL" id="JACOQK010000001">
    <property type="protein sequence ID" value="MBC5788054.1"/>
    <property type="molecule type" value="Genomic_DNA"/>
</dbReference>
<keyword evidence="4 8" id="KW-0032">Aminotransferase</keyword>
<comment type="subunit">
    <text evidence="3 8">Homodimer.</text>
</comment>
<dbReference type="PANTHER" id="PTHR43643:SF3">
    <property type="entry name" value="HISTIDINOL-PHOSPHATE AMINOTRANSFERASE"/>
    <property type="match status" value="1"/>
</dbReference>
<gene>
    <name evidence="8" type="primary">hisC</name>
    <name evidence="10" type="ORF">H8Z77_08495</name>
</gene>
<evidence type="ECO:0000313" key="10">
    <source>
        <dbReference type="EMBL" id="MBC5788054.1"/>
    </source>
</evidence>
<dbReference type="GO" id="GO:0004400">
    <property type="term" value="F:histidinol-phosphate transaminase activity"/>
    <property type="evidence" value="ECO:0007669"/>
    <property type="project" value="UniProtKB-EC"/>
</dbReference>
<dbReference type="PANTHER" id="PTHR43643">
    <property type="entry name" value="HISTIDINOL-PHOSPHATE AMINOTRANSFERASE 2"/>
    <property type="match status" value="1"/>
</dbReference>
<name>A0ABR7ISQ5_9CLOT</name>
<dbReference type="NCBIfam" id="TIGR01141">
    <property type="entry name" value="hisC"/>
    <property type="match status" value="1"/>
</dbReference>
<organism evidence="10 11">
    <name type="scientific">Clostridium facile</name>
    <dbReference type="NCBI Taxonomy" id="2763035"/>
    <lineage>
        <taxon>Bacteria</taxon>
        <taxon>Bacillati</taxon>
        <taxon>Bacillota</taxon>
        <taxon>Clostridia</taxon>
        <taxon>Eubacteriales</taxon>
        <taxon>Clostridiaceae</taxon>
        <taxon>Clostridium</taxon>
    </lineage>
</organism>
<dbReference type="CDD" id="cd00609">
    <property type="entry name" value="AAT_like"/>
    <property type="match status" value="1"/>
</dbReference>
<evidence type="ECO:0000256" key="7">
    <source>
        <dbReference type="ARBA" id="ARBA00047481"/>
    </source>
</evidence>
<comment type="similarity">
    <text evidence="8">Belongs to the class-II pyridoxal-phosphate-dependent aminotransferase family. Histidinol-phosphate aminotransferase subfamily.</text>
</comment>
<dbReference type="RefSeq" id="WP_069987503.1">
    <property type="nucleotide sequence ID" value="NZ_JACOQK010000001.1"/>
</dbReference>
<evidence type="ECO:0000256" key="4">
    <source>
        <dbReference type="ARBA" id="ARBA00022576"/>
    </source>
</evidence>